<keyword evidence="3" id="KW-1185">Reference proteome</keyword>
<dbReference type="Proteomes" id="UP000199119">
    <property type="component" value="Unassembled WGS sequence"/>
</dbReference>
<accession>A0A1I2G856</accession>
<feature type="chain" id="PRO_5011641184" description="Lipoprotein" evidence="1">
    <location>
        <begin position="31"/>
        <end position="552"/>
    </location>
</feature>
<sequence>MHRTPPLQAARLACPLALSSIFLLALTACGGGGGGGDTPQPPVTLTGSVMVNQAVKNAIVCLDLNANGSCDADEPASGRTGADGAYQLTYAPAKVTSSQAASASLIARMVPGTLSAADTTIDAADTTQPLASSAYVLRQVPGKAGQINPLTTLVASGTAAGMSEAAARSNAAVQLGIAESKIDNYQDDPASDPTRIVDNARLMAVVTAEALEDGATLRVADQNAAADAAAGDLVTLNYTSSNTYFWRNYATAAKPAGTAGFPFLDLRAGMASGAPLNSLQLYPQAYLNPTGWRQCQGDAVHNSTNGVPSRSLYCGSQQGIGYVKATTDLAAQAMAKVVADMQANSATNSINNRRDNAALLAALGSATFPQGASLRLRNGYTLNQPIFINSLLNDARPQSEATTLEQLIAAKPASAVDLTTAAGSLTLGLGATPQNNLRVAFTGTTSPTTGTVQLYDCALNAAATVASNCTATQTGTYAISTVNGSRVMRFAGHAATTASNQVNLYAEMKAPDGSQWIYRAREAKPDVAGAQTASARLNSSAWSGMKTILGFS</sequence>
<dbReference type="AlphaFoldDB" id="A0A1I2G856"/>
<protein>
    <recommendedName>
        <fullName evidence="4">Lipoprotein</fullName>
    </recommendedName>
</protein>
<organism evidence="2 3">
    <name type="scientific">Paracidovorax wautersii</name>
    <dbReference type="NCBI Taxonomy" id="1177982"/>
    <lineage>
        <taxon>Bacteria</taxon>
        <taxon>Pseudomonadati</taxon>
        <taxon>Pseudomonadota</taxon>
        <taxon>Betaproteobacteria</taxon>
        <taxon>Burkholderiales</taxon>
        <taxon>Comamonadaceae</taxon>
        <taxon>Paracidovorax</taxon>
    </lineage>
</organism>
<dbReference type="OrthoDB" id="9770871at2"/>
<dbReference type="RefSeq" id="WP_139222863.1">
    <property type="nucleotide sequence ID" value="NZ_FONX01000013.1"/>
</dbReference>
<dbReference type="STRING" id="1177982.SAMN04489711_113147"/>
<name>A0A1I2G856_9BURK</name>
<feature type="signal peptide" evidence="1">
    <location>
        <begin position="1"/>
        <end position="30"/>
    </location>
</feature>
<reference evidence="3" key="1">
    <citation type="submission" date="2016-10" db="EMBL/GenBank/DDBJ databases">
        <authorList>
            <person name="Varghese N."/>
            <person name="Submissions S."/>
        </authorList>
    </citation>
    <scope>NUCLEOTIDE SEQUENCE [LARGE SCALE GENOMIC DNA]</scope>
    <source>
        <strain evidence="3">DSM 27981</strain>
    </source>
</reference>
<evidence type="ECO:0008006" key="4">
    <source>
        <dbReference type="Google" id="ProtNLM"/>
    </source>
</evidence>
<proteinExistence type="predicted"/>
<evidence type="ECO:0000313" key="3">
    <source>
        <dbReference type="Proteomes" id="UP000199119"/>
    </source>
</evidence>
<evidence type="ECO:0000256" key="1">
    <source>
        <dbReference type="SAM" id="SignalP"/>
    </source>
</evidence>
<evidence type="ECO:0000313" key="2">
    <source>
        <dbReference type="EMBL" id="SFF13150.1"/>
    </source>
</evidence>
<dbReference type="PROSITE" id="PS51257">
    <property type="entry name" value="PROKAR_LIPOPROTEIN"/>
    <property type="match status" value="1"/>
</dbReference>
<gene>
    <name evidence="2" type="ORF">SAMN04489711_113147</name>
</gene>
<keyword evidence="1" id="KW-0732">Signal</keyword>
<dbReference type="EMBL" id="FONX01000013">
    <property type="protein sequence ID" value="SFF13150.1"/>
    <property type="molecule type" value="Genomic_DNA"/>
</dbReference>